<dbReference type="Proteomes" id="UP000696485">
    <property type="component" value="Unassembled WGS sequence"/>
</dbReference>
<keyword evidence="3" id="KW-0812">Transmembrane</keyword>
<feature type="region of interest" description="Disordered" evidence="2">
    <location>
        <begin position="1144"/>
        <end position="1168"/>
    </location>
</feature>
<dbReference type="InterPro" id="IPR036116">
    <property type="entry name" value="FN3_sf"/>
</dbReference>
<dbReference type="PROSITE" id="PS50853">
    <property type="entry name" value="FN3"/>
    <property type="match status" value="1"/>
</dbReference>
<evidence type="ECO:0000313" key="5">
    <source>
        <dbReference type="EMBL" id="KAF9330035.1"/>
    </source>
</evidence>
<keyword evidence="3" id="KW-0472">Membrane</keyword>
<accession>A0A9P5SI99</accession>
<feature type="compositionally biased region" description="Low complexity" evidence="2">
    <location>
        <begin position="883"/>
        <end position="892"/>
    </location>
</feature>
<feature type="compositionally biased region" description="Polar residues" evidence="2">
    <location>
        <begin position="461"/>
        <end position="470"/>
    </location>
</feature>
<feature type="transmembrane region" description="Helical" evidence="3">
    <location>
        <begin position="283"/>
        <end position="303"/>
    </location>
</feature>
<evidence type="ECO:0000256" key="3">
    <source>
        <dbReference type="SAM" id="Phobius"/>
    </source>
</evidence>
<feature type="coiled-coil region" evidence="1">
    <location>
        <begin position="530"/>
        <end position="691"/>
    </location>
</feature>
<dbReference type="Gene3D" id="2.60.40.10">
    <property type="entry name" value="Immunoglobulins"/>
    <property type="match status" value="1"/>
</dbReference>
<dbReference type="InterPro" id="IPR003961">
    <property type="entry name" value="FN3_dom"/>
</dbReference>
<comment type="caution">
    <text evidence="5">The sequence shown here is derived from an EMBL/GenBank/DDBJ whole genome shotgun (WGS) entry which is preliminary data.</text>
</comment>
<feature type="transmembrane region" description="Helical" evidence="3">
    <location>
        <begin position="161"/>
        <end position="178"/>
    </location>
</feature>
<feature type="transmembrane region" description="Helical" evidence="3">
    <location>
        <begin position="184"/>
        <end position="200"/>
    </location>
</feature>
<dbReference type="SUPFAM" id="SSF49265">
    <property type="entry name" value="Fibronectin type III"/>
    <property type="match status" value="1"/>
</dbReference>
<keyword evidence="3" id="KW-1133">Transmembrane helix</keyword>
<dbReference type="InterPro" id="IPR013783">
    <property type="entry name" value="Ig-like_fold"/>
</dbReference>
<dbReference type="PANTHER" id="PTHR34491">
    <property type="entry name" value="A-TYPE INCLUSION PROTEIN, PUTATIVE-RELATED"/>
    <property type="match status" value="1"/>
</dbReference>
<feature type="compositionally biased region" description="Low complexity" evidence="2">
    <location>
        <begin position="1"/>
        <end position="12"/>
    </location>
</feature>
<name>A0A9P5SI99_9FUNG</name>
<dbReference type="Pfam" id="PF00041">
    <property type="entry name" value="fn3"/>
    <property type="match status" value="1"/>
</dbReference>
<evidence type="ECO:0000256" key="1">
    <source>
        <dbReference type="SAM" id="Coils"/>
    </source>
</evidence>
<evidence type="ECO:0000256" key="2">
    <source>
        <dbReference type="SAM" id="MobiDB-lite"/>
    </source>
</evidence>
<feature type="region of interest" description="Disordered" evidence="2">
    <location>
        <begin position="1104"/>
        <end position="1126"/>
    </location>
</feature>
<feature type="region of interest" description="Disordered" evidence="2">
    <location>
        <begin position="813"/>
        <end position="931"/>
    </location>
</feature>
<protein>
    <recommendedName>
        <fullName evidence="4">Fibronectin type-III domain-containing protein</fullName>
    </recommendedName>
</protein>
<feature type="region of interest" description="Disordered" evidence="2">
    <location>
        <begin position="1"/>
        <end position="133"/>
    </location>
</feature>
<feature type="compositionally biased region" description="Pro residues" evidence="2">
    <location>
        <begin position="825"/>
        <end position="834"/>
    </location>
</feature>
<feature type="compositionally biased region" description="Gly residues" evidence="2">
    <location>
        <begin position="13"/>
        <end position="33"/>
    </location>
</feature>
<reference evidence="5" key="1">
    <citation type="journal article" date="2020" name="Fungal Divers.">
        <title>Resolving the Mortierellaceae phylogeny through synthesis of multi-gene phylogenetics and phylogenomics.</title>
        <authorList>
            <person name="Vandepol N."/>
            <person name="Liber J."/>
            <person name="Desiro A."/>
            <person name="Na H."/>
            <person name="Kennedy M."/>
            <person name="Barry K."/>
            <person name="Grigoriev I.V."/>
            <person name="Miller A.N."/>
            <person name="O'Donnell K."/>
            <person name="Stajich J.E."/>
            <person name="Bonito G."/>
        </authorList>
    </citation>
    <scope>NUCLEOTIDE SEQUENCE</scope>
    <source>
        <strain evidence="5">NVP1</strain>
    </source>
</reference>
<feature type="compositionally biased region" description="Low complexity" evidence="2">
    <location>
        <begin position="475"/>
        <end position="506"/>
    </location>
</feature>
<dbReference type="EMBL" id="JAAAUY010000427">
    <property type="protein sequence ID" value="KAF9330035.1"/>
    <property type="molecule type" value="Genomic_DNA"/>
</dbReference>
<feature type="transmembrane region" description="Helical" evidence="3">
    <location>
        <begin position="236"/>
        <end position="262"/>
    </location>
</feature>
<organism evidence="5 6">
    <name type="scientific">Podila minutissima</name>
    <dbReference type="NCBI Taxonomy" id="64525"/>
    <lineage>
        <taxon>Eukaryota</taxon>
        <taxon>Fungi</taxon>
        <taxon>Fungi incertae sedis</taxon>
        <taxon>Mucoromycota</taxon>
        <taxon>Mortierellomycotina</taxon>
        <taxon>Mortierellomycetes</taxon>
        <taxon>Mortierellales</taxon>
        <taxon>Mortierellaceae</taxon>
        <taxon>Podila</taxon>
    </lineage>
</organism>
<feature type="domain" description="Fibronectin type-III" evidence="4">
    <location>
        <begin position="326"/>
        <end position="411"/>
    </location>
</feature>
<keyword evidence="1" id="KW-0175">Coiled coil</keyword>
<feature type="compositionally biased region" description="Low complexity" evidence="2">
    <location>
        <begin position="1105"/>
        <end position="1123"/>
    </location>
</feature>
<feature type="compositionally biased region" description="Polar residues" evidence="2">
    <location>
        <begin position="1144"/>
        <end position="1166"/>
    </location>
</feature>
<keyword evidence="6" id="KW-1185">Reference proteome</keyword>
<dbReference type="PANTHER" id="PTHR34491:SF74">
    <property type="entry name" value="DUF4456 DOMAIN-CONTAINING PROTEIN"/>
    <property type="match status" value="1"/>
</dbReference>
<evidence type="ECO:0000259" key="4">
    <source>
        <dbReference type="PROSITE" id="PS50853"/>
    </source>
</evidence>
<evidence type="ECO:0000313" key="6">
    <source>
        <dbReference type="Proteomes" id="UP000696485"/>
    </source>
</evidence>
<feature type="coiled-coil region" evidence="1">
    <location>
        <begin position="719"/>
        <end position="753"/>
    </location>
</feature>
<feature type="compositionally biased region" description="Low complexity" evidence="2">
    <location>
        <begin position="66"/>
        <end position="106"/>
    </location>
</feature>
<feature type="region of interest" description="Disordered" evidence="2">
    <location>
        <begin position="430"/>
        <end position="518"/>
    </location>
</feature>
<feature type="compositionally biased region" description="Basic and acidic residues" evidence="2">
    <location>
        <begin position="912"/>
        <end position="921"/>
    </location>
</feature>
<feature type="region of interest" description="Disordered" evidence="2">
    <location>
        <begin position="1308"/>
        <end position="1345"/>
    </location>
</feature>
<feature type="compositionally biased region" description="Low complexity" evidence="2">
    <location>
        <begin position="34"/>
        <end position="50"/>
    </location>
</feature>
<proteinExistence type="predicted"/>
<feature type="transmembrane region" description="Helical" evidence="3">
    <location>
        <begin position="205"/>
        <end position="224"/>
    </location>
</feature>
<gene>
    <name evidence="5" type="ORF">BG006_006968</name>
</gene>
<dbReference type="SMART" id="SM00060">
    <property type="entry name" value="FN3"/>
    <property type="match status" value="1"/>
</dbReference>
<sequence length="1369" mass="149357">MPHAHPTTPSNSGPGGEGGSGGVGGTAGNGAAGSGHSPSAGSGSVGSGVSWRAMATSSTRRHATQSHHGPAGSSSSSADPSPMSPASFPSSPFHSNGNNSSSRDSNTANKGHFASSSSSSSPTTSTSASSAFRTPVPKPKKYIGHYDIADRTFQLLSRHRAAACILFWSLTILLDILLQLPIEWFFLFYFILALVFRIFFIGGHIVLISIGAMCITNAIVFYTVPFSFTSPFATGVAFGLMVSLIHGLNLKGVILAMTMYMLKPYLERQTLIAALNPPTVPSIVFLAPLAAFCSAFGVLWLLYDLFGYLHASTDDLRDFFGITLPAPSIVTLKDVKDRSITLNWQCSSQATISKHLIEIDGLIIGESGKQETSVVIQGLYPENTYRIRLWAITTRNWKTPSDYIIVRTLPSPPVELLELSSVENARRESELAKQAELQQQTTDATIEESSTNEGALKTEPSENAITTQAALTEKSPSPTSASTFTPSSSAYVPTPTSPTSAHPTISVESRTSSPIEDVSEEHITYIRKELESKETAQAVLMQQLADMEKQYRQQEESLKSEILKLREQQKQDDEPRQQAKVKLRELEESLRESEANKSKIEKEHRMEIDKRQRIADQMAAKQRKLDQLQKNLRQSQDKLEAEKASHRQQKQELELSLRKHMEDVAAAETSLRELQETQQSMTTTIEAKEAELQKLQVSLNSPKSLFSWEQKSKDLDLKCTQLTEQLLQYQTENQQLQERLLEASKNVAKVRDEQEARKTIGVTESLPDPDVVAQYSDMYPAQLSHGIGSSWSGGWGQNLGSRILNGLFQDEAPQERPAPTRRSTGPPPGLPPKAPTVDVTNTNGTLGARGRKDSGSHGSYAEINAPIGHQLKNRQNSGLRPRSSSIMSTESSFMDPPSKYLGTESPLPTTASDERFQDTRSRTSSVSSMTGFNSPLFEPSFVYSGQQQQPHSDLGHSPQIHQPHRSSLQRHQLSQSPRPRFQNISQQSPPGAHISWGSSSPMKTKTPGPVGNRFVSDLDNKAPPSTPGQPFNYHRFFGPTNDSPPGMFSEGTSSHTHLDHQMNEQNVIKSMFEAPEGDLRHQLRTVGSHSSLGTQSKILPSHLRSISTPASSSPLASPTTVASYQQQSPVWDFKPLARPGSLGRMNSQAEGSCTSLNISDSSSPTSPHLAVFTQPPPGFARKPYVKDQSGDRGLWGYETRRNQDTMGFGGQYSDSVGSSGPSFDDRGVPGANARWFNELAIDSEPWAHEARPKRLLNVSSNRESGYSIDSLASPTGSSSSSLDAGTPLSVDAHARVFADQYFSSQRPFETSSSLSGLPKGSDLSKVGRREAKTEPTSTTGGNDIFGYGLNLNPFGWRPTDVEDNPKSDP</sequence>
<feature type="region of interest" description="Disordered" evidence="2">
    <location>
        <begin position="943"/>
        <end position="1028"/>
    </location>
</feature>
<dbReference type="CDD" id="cd00063">
    <property type="entry name" value="FN3"/>
    <property type="match status" value="1"/>
</dbReference>
<feature type="compositionally biased region" description="Low complexity" evidence="2">
    <location>
        <begin position="114"/>
        <end position="131"/>
    </location>
</feature>
<feature type="compositionally biased region" description="Polar residues" evidence="2">
    <location>
        <begin position="436"/>
        <end position="453"/>
    </location>
</feature>